<evidence type="ECO:0008006" key="3">
    <source>
        <dbReference type="Google" id="ProtNLM"/>
    </source>
</evidence>
<dbReference type="OrthoDB" id="5404564at2759"/>
<gene>
    <name evidence="1" type="ORF">AYL99_01980</name>
</gene>
<name>A0A178ZU62_9EURO</name>
<dbReference type="Proteomes" id="UP000078343">
    <property type="component" value="Unassembled WGS sequence"/>
</dbReference>
<sequence length="136" mass="14840">MSLGFSVGDIILLSQLSYSLYGTLKSGRHNASRDLKELEDVLFGLRCALDHLRNVACDISKAASASASSDSYGREMQQALHQMIHNCSITLEDLHNATKKYRDGALVTLIPADARIDAVPEECDRLQLAKDPLGHG</sequence>
<protein>
    <recommendedName>
        <fullName evidence="3">Fungal N-terminal domain-containing protein</fullName>
    </recommendedName>
</protein>
<dbReference type="RefSeq" id="XP_018696120.1">
    <property type="nucleotide sequence ID" value="XM_018833496.1"/>
</dbReference>
<dbReference type="GeneID" id="30006150"/>
<evidence type="ECO:0000313" key="2">
    <source>
        <dbReference type="Proteomes" id="UP000078343"/>
    </source>
</evidence>
<comment type="caution">
    <text evidence="1">The sequence shown here is derived from an EMBL/GenBank/DDBJ whole genome shotgun (WGS) entry which is preliminary data.</text>
</comment>
<organism evidence="1 2">
    <name type="scientific">Fonsecaea erecta</name>
    <dbReference type="NCBI Taxonomy" id="1367422"/>
    <lineage>
        <taxon>Eukaryota</taxon>
        <taxon>Fungi</taxon>
        <taxon>Dikarya</taxon>
        <taxon>Ascomycota</taxon>
        <taxon>Pezizomycotina</taxon>
        <taxon>Eurotiomycetes</taxon>
        <taxon>Chaetothyriomycetidae</taxon>
        <taxon>Chaetothyriales</taxon>
        <taxon>Herpotrichiellaceae</taxon>
        <taxon>Fonsecaea</taxon>
    </lineage>
</organism>
<dbReference type="AlphaFoldDB" id="A0A178ZU62"/>
<accession>A0A178ZU62</accession>
<keyword evidence="2" id="KW-1185">Reference proteome</keyword>
<proteinExistence type="predicted"/>
<reference evidence="1 2" key="1">
    <citation type="submission" date="2016-04" db="EMBL/GenBank/DDBJ databases">
        <title>Draft genome of Fonsecaea erecta CBS 125763.</title>
        <authorList>
            <person name="Weiss V.A."/>
            <person name="Vicente V.A."/>
            <person name="Raittz R.T."/>
            <person name="Moreno L.F."/>
            <person name="De Souza E.M."/>
            <person name="Pedrosa F.O."/>
            <person name="Steffens M.B."/>
            <person name="Faoro H."/>
            <person name="Tadra-Sfeir M.Z."/>
            <person name="Najafzadeh M.J."/>
            <person name="Felipe M.S."/>
            <person name="Teixeira M."/>
            <person name="Sun J."/>
            <person name="Xi L."/>
            <person name="Gomes R."/>
            <person name="De Azevedo C.M."/>
            <person name="Salgado C.G."/>
            <person name="Da Silva M.B."/>
            <person name="Nascimento M.F."/>
            <person name="Queiroz-Telles F."/>
            <person name="Attili D.S."/>
            <person name="Gorbushina A."/>
        </authorList>
    </citation>
    <scope>NUCLEOTIDE SEQUENCE [LARGE SCALE GENOMIC DNA]</scope>
    <source>
        <strain evidence="1 2">CBS 125763</strain>
    </source>
</reference>
<evidence type="ECO:0000313" key="1">
    <source>
        <dbReference type="EMBL" id="OAP62753.1"/>
    </source>
</evidence>
<dbReference type="STRING" id="1367422.A0A178ZU62"/>
<dbReference type="EMBL" id="LVYI01000002">
    <property type="protein sequence ID" value="OAP62753.1"/>
    <property type="molecule type" value="Genomic_DNA"/>
</dbReference>